<reference evidence="3" key="1">
    <citation type="submission" date="2021-03" db="EMBL/GenBank/DDBJ databases">
        <authorList>
            <person name="Tagirdzhanova G."/>
        </authorList>
    </citation>
    <scope>NUCLEOTIDE SEQUENCE</scope>
</reference>
<evidence type="ECO:0000313" key="4">
    <source>
        <dbReference type="Proteomes" id="UP000664169"/>
    </source>
</evidence>
<accession>A0A8H3ED50</accession>
<keyword evidence="1" id="KW-0378">Hydrolase</keyword>
<dbReference type="PANTHER" id="PTHR48081">
    <property type="entry name" value="AB HYDROLASE SUPERFAMILY PROTEIN C4A8.06C"/>
    <property type="match status" value="1"/>
</dbReference>
<dbReference type="PANTHER" id="PTHR48081:SF2">
    <property type="entry name" value="ALPHA_BETA-HYDROLASE"/>
    <property type="match status" value="1"/>
</dbReference>
<dbReference type="OrthoDB" id="408631at2759"/>
<proteinExistence type="predicted"/>
<dbReference type="Proteomes" id="UP000664169">
    <property type="component" value="Unassembled WGS sequence"/>
</dbReference>
<evidence type="ECO:0000259" key="2">
    <source>
        <dbReference type="Pfam" id="PF07859"/>
    </source>
</evidence>
<dbReference type="SUPFAM" id="SSF53474">
    <property type="entry name" value="alpha/beta-Hydrolases"/>
    <property type="match status" value="1"/>
</dbReference>
<dbReference type="InterPro" id="IPR013094">
    <property type="entry name" value="AB_hydrolase_3"/>
</dbReference>
<dbReference type="AlphaFoldDB" id="A0A8H3ED50"/>
<evidence type="ECO:0000313" key="3">
    <source>
        <dbReference type="EMBL" id="CAF9904916.1"/>
    </source>
</evidence>
<gene>
    <name evidence="3" type="ORF">GOMPHAMPRED_002986</name>
</gene>
<evidence type="ECO:0000256" key="1">
    <source>
        <dbReference type="ARBA" id="ARBA00022801"/>
    </source>
</evidence>
<comment type="caution">
    <text evidence="3">The sequence shown here is derived from an EMBL/GenBank/DDBJ whole genome shotgun (WGS) entry which is preliminary data.</text>
</comment>
<sequence length="311" mass="34698">MSARIGRVFFSKGVALPFARWRMLRHGILTSDIPWREVHPKETEGVRGLLFQADLSTPPDIIVYYCHGGGFCMGSAYFYLEPSLTIVSLLKAHYRNPALFSLDYDLVPDKQWPSQLEQVMVGYDYVLSLVKGKANLICCSGDSAGGTLILSLLLSLARRENAKDLCPGYAALLSPWITLVTENNQDNGSDFLSTKTLHEYATQYAGDKSNLENPLISPGRCVDLDWWAAAAPRYGFYFAFGSEEILAHEIRAIVKLLQSTMVNVTVREQRGCVHAWVIANLFLAGSHDQRIHGMKEVVKAITDNMFLSNKT</sequence>
<dbReference type="InterPro" id="IPR050300">
    <property type="entry name" value="GDXG_lipolytic_enzyme"/>
</dbReference>
<organism evidence="3 4">
    <name type="scientific">Gomphillus americanus</name>
    <dbReference type="NCBI Taxonomy" id="1940652"/>
    <lineage>
        <taxon>Eukaryota</taxon>
        <taxon>Fungi</taxon>
        <taxon>Dikarya</taxon>
        <taxon>Ascomycota</taxon>
        <taxon>Pezizomycotina</taxon>
        <taxon>Lecanoromycetes</taxon>
        <taxon>OSLEUM clade</taxon>
        <taxon>Ostropomycetidae</taxon>
        <taxon>Ostropales</taxon>
        <taxon>Graphidaceae</taxon>
        <taxon>Gomphilloideae</taxon>
        <taxon>Gomphillus</taxon>
    </lineage>
</organism>
<name>A0A8H3ED50_9LECA</name>
<keyword evidence="4" id="KW-1185">Reference proteome</keyword>
<dbReference type="Gene3D" id="3.40.50.1820">
    <property type="entry name" value="alpha/beta hydrolase"/>
    <property type="match status" value="1"/>
</dbReference>
<dbReference type="GO" id="GO:0016787">
    <property type="term" value="F:hydrolase activity"/>
    <property type="evidence" value="ECO:0007669"/>
    <property type="project" value="UniProtKB-KW"/>
</dbReference>
<dbReference type="Pfam" id="PF07859">
    <property type="entry name" value="Abhydrolase_3"/>
    <property type="match status" value="1"/>
</dbReference>
<dbReference type="InterPro" id="IPR029058">
    <property type="entry name" value="AB_hydrolase_fold"/>
</dbReference>
<feature type="domain" description="Alpha/beta hydrolase fold-3" evidence="2">
    <location>
        <begin position="63"/>
        <end position="277"/>
    </location>
</feature>
<protein>
    <recommendedName>
        <fullName evidence="2">Alpha/beta hydrolase fold-3 domain-containing protein</fullName>
    </recommendedName>
</protein>
<dbReference type="EMBL" id="CAJPDQ010000002">
    <property type="protein sequence ID" value="CAF9904916.1"/>
    <property type="molecule type" value="Genomic_DNA"/>
</dbReference>